<dbReference type="GO" id="GO:0042773">
    <property type="term" value="P:ATP synthesis coupled electron transport"/>
    <property type="evidence" value="ECO:0007669"/>
    <property type="project" value="InterPro"/>
</dbReference>
<dbReference type="InterPro" id="IPR006656">
    <property type="entry name" value="Mopterin_OxRdtase"/>
</dbReference>
<dbReference type="EC" id="7.1.1.-" evidence="14"/>
<dbReference type="GO" id="GO:0046872">
    <property type="term" value="F:metal ion binding"/>
    <property type="evidence" value="ECO:0007669"/>
    <property type="project" value="UniProtKB-UniRule"/>
</dbReference>
<dbReference type="Pfam" id="PF04879">
    <property type="entry name" value="Molybdop_Fe4S4"/>
    <property type="match status" value="1"/>
</dbReference>
<dbReference type="PIRSF" id="PIRSF036643">
    <property type="entry name" value="FDH_alpha"/>
    <property type="match status" value="1"/>
</dbReference>
<evidence type="ECO:0000256" key="2">
    <source>
        <dbReference type="ARBA" id="ARBA00002378"/>
    </source>
</evidence>
<name>A0AA96GMP5_9BACT</name>
<dbReference type="Pfam" id="PF10588">
    <property type="entry name" value="NADH-G_4Fe-4S_3"/>
    <property type="match status" value="1"/>
</dbReference>
<dbReference type="FunFam" id="3.10.20.740:FF:000001">
    <property type="entry name" value="NADH-quinone oxidoreductase subunit G"/>
    <property type="match status" value="1"/>
</dbReference>
<dbReference type="SMART" id="SM00929">
    <property type="entry name" value="NADH-G_4Fe-4S_3"/>
    <property type="match status" value="1"/>
</dbReference>
<dbReference type="Gene3D" id="3.10.20.740">
    <property type="match status" value="1"/>
</dbReference>
<keyword evidence="7 14" id="KW-0479">Metal-binding</keyword>
<dbReference type="EMBL" id="CP116968">
    <property type="protein sequence ID" value="WNM61998.1"/>
    <property type="molecule type" value="Genomic_DNA"/>
</dbReference>
<dbReference type="KEGG" id="nneo:PQG83_19995"/>
<dbReference type="PROSITE" id="PS00643">
    <property type="entry name" value="COMPLEX1_75K_3"/>
    <property type="match status" value="1"/>
</dbReference>
<dbReference type="InterPro" id="IPR006963">
    <property type="entry name" value="Mopterin_OxRdtase_4Fe-4S_dom"/>
</dbReference>
<dbReference type="InterPro" id="IPR006657">
    <property type="entry name" value="MoPterin_dinucl-bd_dom"/>
</dbReference>
<dbReference type="SUPFAM" id="SSF54862">
    <property type="entry name" value="4Fe-4S ferredoxins"/>
    <property type="match status" value="1"/>
</dbReference>
<dbReference type="SMART" id="SM00926">
    <property type="entry name" value="Molybdop_Fe4S4"/>
    <property type="match status" value="1"/>
</dbReference>
<dbReference type="CDD" id="cd00207">
    <property type="entry name" value="fer2"/>
    <property type="match status" value="1"/>
</dbReference>
<dbReference type="Gene3D" id="2.20.25.90">
    <property type="entry name" value="ADC-like domains"/>
    <property type="match status" value="1"/>
</dbReference>
<dbReference type="Gene3D" id="3.40.50.740">
    <property type="match status" value="1"/>
</dbReference>
<dbReference type="InterPro" id="IPR054351">
    <property type="entry name" value="NADH_UbQ_OxRdtase_ferredoxin"/>
</dbReference>
<dbReference type="RefSeq" id="WP_312744836.1">
    <property type="nucleotide sequence ID" value="NZ_CP116968.1"/>
</dbReference>
<accession>A0AA96GMP5</accession>
<evidence type="ECO:0000256" key="11">
    <source>
        <dbReference type="ARBA" id="ARBA00023027"/>
    </source>
</evidence>
<evidence type="ECO:0000256" key="4">
    <source>
        <dbReference type="ARBA" id="ARBA00022485"/>
    </source>
</evidence>
<dbReference type="GO" id="GO:0016020">
    <property type="term" value="C:membrane"/>
    <property type="evidence" value="ECO:0007669"/>
    <property type="project" value="InterPro"/>
</dbReference>
<evidence type="ECO:0000313" key="19">
    <source>
        <dbReference type="EMBL" id="WNM61998.1"/>
    </source>
</evidence>
<dbReference type="Pfam" id="PF13510">
    <property type="entry name" value="Fer2_4"/>
    <property type="match status" value="1"/>
</dbReference>
<evidence type="ECO:0000256" key="10">
    <source>
        <dbReference type="ARBA" id="ARBA00023014"/>
    </source>
</evidence>
<dbReference type="PANTHER" id="PTHR43105:SF10">
    <property type="entry name" value="NADH-QUINONE OXIDOREDUCTASE SUBUNIT G"/>
    <property type="match status" value="1"/>
</dbReference>
<evidence type="ECO:0000259" key="18">
    <source>
        <dbReference type="PROSITE" id="PS51839"/>
    </source>
</evidence>
<dbReference type="InterPro" id="IPR001041">
    <property type="entry name" value="2Fe-2S_ferredoxin-type"/>
</dbReference>
<dbReference type="Proteomes" id="UP001302494">
    <property type="component" value="Chromosome"/>
</dbReference>
<dbReference type="SUPFAM" id="SSF50692">
    <property type="entry name" value="ADC-like"/>
    <property type="match status" value="1"/>
</dbReference>
<dbReference type="Pfam" id="PF00384">
    <property type="entry name" value="Molybdopterin"/>
    <property type="match status" value="1"/>
</dbReference>
<dbReference type="PROSITE" id="PS51839">
    <property type="entry name" value="4FE4S_HC3"/>
    <property type="match status" value="1"/>
</dbReference>
<evidence type="ECO:0000256" key="12">
    <source>
        <dbReference type="ARBA" id="ARBA00023075"/>
    </source>
</evidence>
<evidence type="ECO:0000256" key="8">
    <source>
        <dbReference type="ARBA" id="ARBA00022967"/>
    </source>
</evidence>
<dbReference type="GO" id="GO:0003954">
    <property type="term" value="F:NADH dehydrogenase activity"/>
    <property type="evidence" value="ECO:0007669"/>
    <property type="project" value="TreeGrafter"/>
</dbReference>
<dbReference type="PROSITE" id="PS00642">
    <property type="entry name" value="COMPLEX1_75K_2"/>
    <property type="match status" value="1"/>
</dbReference>
<dbReference type="InterPro" id="IPR000283">
    <property type="entry name" value="NADH_UbQ_OxRdtase_75kDa_su_CS"/>
</dbReference>
<dbReference type="InterPro" id="IPR036010">
    <property type="entry name" value="2Fe-2S_ferredoxin-like_sf"/>
</dbReference>
<feature type="domain" description="4Fe-4S Mo/W bis-MGD-type" evidence="17">
    <location>
        <begin position="230"/>
        <end position="286"/>
    </location>
</feature>
<dbReference type="Gene3D" id="2.40.40.20">
    <property type="match status" value="1"/>
</dbReference>
<dbReference type="PANTHER" id="PTHR43105">
    <property type="entry name" value="RESPIRATORY NITRATE REDUCTASE"/>
    <property type="match status" value="1"/>
</dbReference>
<evidence type="ECO:0000256" key="7">
    <source>
        <dbReference type="ARBA" id="ARBA00022723"/>
    </source>
</evidence>
<dbReference type="InterPro" id="IPR050123">
    <property type="entry name" value="Prok_molybdopt-oxidoreductase"/>
</dbReference>
<comment type="function">
    <text evidence="14">NDH-1 shuttles electrons from NADH, via FMN and iron-sulfur (Fe-S) centers, to quinones in the respiratory chain. Couples the redox reaction to proton translocation (for every two electrons transferred, four hydrogen ions are translocated across the cytoplasmic membrane), and thus conserves the redox energy in a proton gradient.</text>
</comment>
<comment type="similarity">
    <text evidence="3 14">Belongs to the complex I 75 kDa subunit family.</text>
</comment>
<feature type="domain" description="2Fe-2S ferredoxin-type" evidence="15">
    <location>
        <begin position="14"/>
        <end position="92"/>
    </location>
</feature>
<evidence type="ECO:0000256" key="14">
    <source>
        <dbReference type="RuleBase" id="RU003525"/>
    </source>
</evidence>
<keyword evidence="9 14" id="KW-0408">Iron</keyword>
<comment type="function">
    <text evidence="2">NDH-1 shuttles electrons from NADH, via FMN and iron-sulfur (Fe-S) centers, to quinones in the respiratory chain. The immediate electron acceptor for the enzyme in this species is believed to be ubiquinone. Couples the redox reaction to proton translocation (for every two electrons transferred, four hydrogen ions are translocated across the cytoplasmic membrane), and thus conserves the redox energy in a proton gradient.</text>
</comment>
<comment type="cofactor">
    <cofactor evidence="14">
        <name>[2Fe-2S] cluster</name>
        <dbReference type="ChEBI" id="CHEBI:190135"/>
    </cofactor>
    <text evidence="14">Binds 1 [2Fe-2S] cluster per subunit.</text>
</comment>
<protein>
    <recommendedName>
        <fullName evidence="14">NADH-quinone oxidoreductase</fullName>
        <ecNumber evidence="14">7.1.1.-</ecNumber>
    </recommendedName>
</protein>
<dbReference type="Pfam" id="PF22117">
    <property type="entry name" value="Fer4_Nqo3"/>
    <property type="match status" value="1"/>
</dbReference>
<dbReference type="InterPro" id="IPR009010">
    <property type="entry name" value="Asp_de-COase-like_dom_sf"/>
</dbReference>
<evidence type="ECO:0000313" key="20">
    <source>
        <dbReference type="Proteomes" id="UP001302494"/>
    </source>
</evidence>
<dbReference type="AlphaFoldDB" id="A0AA96GMP5"/>
<feature type="domain" description="4Fe-4S His(Cys)3-ligated-type" evidence="18">
    <location>
        <begin position="93"/>
        <end position="132"/>
    </location>
</feature>
<dbReference type="InterPro" id="IPR017900">
    <property type="entry name" value="4Fe4S_Fe_S_CS"/>
</dbReference>
<comment type="catalytic activity">
    <reaction evidence="13 14">
        <text>a quinone + NADH + 5 H(+)(in) = a quinol + NAD(+) + 4 H(+)(out)</text>
        <dbReference type="Rhea" id="RHEA:57888"/>
        <dbReference type="ChEBI" id="CHEBI:15378"/>
        <dbReference type="ChEBI" id="CHEBI:24646"/>
        <dbReference type="ChEBI" id="CHEBI:57540"/>
        <dbReference type="ChEBI" id="CHEBI:57945"/>
        <dbReference type="ChEBI" id="CHEBI:132124"/>
    </reaction>
</comment>
<keyword evidence="5 14" id="KW-0001">2Fe-2S</keyword>
<dbReference type="PROSITE" id="PS00641">
    <property type="entry name" value="COMPLEX1_75K_1"/>
    <property type="match status" value="1"/>
</dbReference>
<dbReference type="GO" id="GO:0008137">
    <property type="term" value="F:NADH dehydrogenase (ubiquinone) activity"/>
    <property type="evidence" value="ECO:0007669"/>
    <property type="project" value="UniProtKB-UniRule"/>
</dbReference>
<dbReference type="PROSITE" id="PS00198">
    <property type="entry name" value="4FE4S_FER_1"/>
    <property type="match status" value="1"/>
</dbReference>
<evidence type="ECO:0000256" key="3">
    <source>
        <dbReference type="ARBA" id="ARBA00005404"/>
    </source>
</evidence>
<dbReference type="InterPro" id="IPR019574">
    <property type="entry name" value="NADH_UbQ_OxRdtase_Gsu_4Fe4S-bd"/>
</dbReference>
<evidence type="ECO:0000256" key="13">
    <source>
        <dbReference type="ARBA" id="ARBA00047712"/>
    </source>
</evidence>
<comment type="cofactor">
    <cofactor evidence="1 14">
        <name>[4Fe-4S] cluster</name>
        <dbReference type="ChEBI" id="CHEBI:49883"/>
    </cofactor>
</comment>
<dbReference type="GO" id="GO:0051537">
    <property type="term" value="F:2 iron, 2 sulfur cluster binding"/>
    <property type="evidence" value="ECO:0007669"/>
    <property type="project" value="UniProtKB-UniRule"/>
</dbReference>
<dbReference type="InterPro" id="IPR017896">
    <property type="entry name" value="4Fe4S_Fe-S-bd"/>
</dbReference>
<evidence type="ECO:0000259" key="17">
    <source>
        <dbReference type="PROSITE" id="PS51669"/>
    </source>
</evidence>
<keyword evidence="4 14" id="KW-0004">4Fe-4S</keyword>
<dbReference type="NCBIfam" id="TIGR01973">
    <property type="entry name" value="NuoG"/>
    <property type="match status" value="1"/>
</dbReference>
<reference evidence="19 20" key="1">
    <citation type="submission" date="2023-01" db="EMBL/GenBank/DDBJ databases">
        <title>Cultivation and genomic characterization of new, ubiquitous marine nitrite-oxidizing bacteria from the Nitrospirales.</title>
        <authorList>
            <person name="Mueller A.J."/>
            <person name="Daebeler A."/>
            <person name="Herbold C.W."/>
            <person name="Kirkegaard R.H."/>
            <person name="Daims H."/>
        </authorList>
    </citation>
    <scope>NUCLEOTIDE SEQUENCE [LARGE SCALE GENOMIC DNA]</scope>
    <source>
        <strain evidence="19 20">DK</strain>
    </source>
</reference>
<evidence type="ECO:0000256" key="9">
    <source>
        <dbReference type="ARBA" id="ARBA00023004"/>
    </source>
</evidence>
<evidence type="ECO:0000256" key="1">
    <source>
        <dbReference type="ARBA" id="ARBA00001966"/>
    </source>
</evidence>
<evidence type="ECO:0000256" key="6">
    <source>
        <dbReference type="ARBA" id="ARBA00022719"/>
    </source>
</evidence>
<dbReference type="PROSITE" id="PS51669">
    <property type="entry name" value="4FE4S_MOW_BIS_MGD"/>
    <property type="match status" value="1"/>
</dbReference>
<evidence type="ECO:0000259" key="16">
    <source>
        <dbReference type="PROSITE" id="PS51379"/>
    </source>
</evidence>
<dbReference type="GO" id="GO:0051539">
    <property type="term" value="F:4 iron, 4 sulfur cluster binding"/>
    <property type="evidence" value="ECO:0007669"/>
    <property type="project" value="UniProtKB-KW"/>
</dbReference>
<dbReference type="SUPFAM" id="SSF53706">
    <property type="entry name" value="Formate dehydrogenase/DMSO reductase, domains 1-3"/>
    <property type="match status" value="1"/>
</dbReference>
<keyword evidence="12" id="KW-0830">Ubiquinone</keyword>
<keyword evidence="20" id="KW-1185">Reference proteome</keyword>
<feature type="domain" description="4Fe-4S ferredoxin-type" evidence="16">
    <location>
        <begin position="192"/>
        <end position="221"/>
    </location>
</feature>
<dbReference type="PROSITE" id="PS51085">
    <property type="entry name" value="2FE2S_FER_2"/>
    <property type="match status" value="1"/>
</dbReference>
<keyword evidence="6 14" id="KW-0874">Quinone</keyword>
<sequence>MATTPTPTPTPTPDMITLTIDGKPATVAKGTLVIEAARQVGVMVPHFCYHPKLTPDANCRMCLVEIEKMPRLQTSCSTQVAEGMVVKSASSSVVQDARKSVLDFILANHPLDCPVCDQGGRCDLQDFSHEYTATTSGFKELKRVFPKEYFSPLIETQMNRCVQCLRCVRYCDQVMDVKALAPVGRGTMTEIKAFGAHELDCEFCGGCIQICPVGAITSRVSMYEFRPWMLKRTESVCGYCGDGCQITFQTKNNDLIEVNSTHGAGRNNGDLCARGYFGYHVSVHPDRLTSPLIRQGNDFQSVQWEEALELVGQRLLEIKAKYGPDAIGGLITGRCTNEDIYVFQKFMRSVVGTNRIDSSVRYGHLNAVHAMQRVQGTHRWTVSFDDIVSADTLLLVGTNITETNPITGLKVKEAVKRRGAKLITIEALEPAIGTISNIVNLAHHHLAVKPTAYAGAILGLLKAAIDQQMVDPELQANGQSYYEDLTANLQALSWDAIQAQTGLASDTFTQAGQVFGQGQKVVVLVGQGVLRSAGGFGMTMNLLDLLLVTGKLTKPGCGLAPLAEENNDQGAFEMGGTGSVLPGGQSLGDPDVRKRLAQAWGRPIPDTPGSSLPQMIEDAQHGRLKALFVVGENPLASLPPSSGIHSALDKLDFLVCQELFLTETAQQAHVVLPACSYAEKDGTFTNSEGHNQSVRKAIDLVGESRPDWEVFSALSVMMNDPMEYGDVKDIGKEIHNLLPGTRTLGPAPLPAQPDSKAISRYLKTDYQRDIATRYQLPTEDAIAGAEDMILQVSQSLFHSGKFSRKAKGLMQVEANGKLNLHPEDAARRGIGEGDIVKVSNRLGEVITPVGLRERIPQGVVMFPEHFDEEVRRLLSYRVDAETQVPYCKVTRVRVEKVVGT</sequence>
<evidence type="ECO:0000259" key="15">
    <source>
        <dbReference type="PROSITE" id="PS51085"/>
    </source>
</evidence>
<dbReference type="SUPFAM" id="SSF54292">
    <property type="entry name" value="2Fe-2S ferredoxin-like"/>
    <property type="match status" value="1"/>
</dbReference>
<dbReference type="Gene3D" id="3.30.70.20">
    <property type="match status" value="1"/>
</dbReference>
<proteinExistence type="inferred from homology"/>
<dbReference type="Pfam" id="PF01568">
    <property type="entry name" value="Molydop_binding"/>
    <property type="match status" value="1"/>
</dbReference>
<keyword evidence="11 14" id="KW-0520">NAD</keyword>
<gene>
    <name evidence="19" type="primary">nuoG</name>
    <name evidence="19" type="ORF">PQG83_19995</name>
</gene>
<dbReference type="FunFam" id="3.30.70.20:FF:000002">
    <property type="entry name" value="NADH-ubiquinone oxidoreductase 75 kDa subunit"/>
    <property type="match status" value="1"/>
</dbReference>
<dbReference type="GO" id="GO:0043546">
    <property type="term" value="F:molybdopterin cofactor binding"/>
    <property type="evidence" value="ECO:0007669"/>
    <property type="project" value="InterPro"/>
</dbReference>
<evidence type="ECO:0000256" key="5">
    <source>
        <dbReference type="ARBA" id="ARBA00022714"/>
    </source>
</evidence>
<dbReference type="PROSITE" id="PS51379">
    <property type="entry name" value="4FE4S_FER_2"/>
    <property type="match status" value="1"/>
</dbReference>
<keyword evidence="8 14" id="KW-1278">Translocase</keyword>
<dbReference type="GO" id="GO:0048038">
    <property type="term" value="F:quinone binding"/>
    <property type="evidence" value="ECO:0007669"/>
    <property type="project" value="UniProtKB-UniRule"/>
</dbReference>
<keyword evidence="10 14" id="KW-0411">Iron-sulfur</keyword>
<dbReference type="Gene3D" id="3.40.228.10">
    <property type="entry name" value="Dimethylsulfoxide Reductase, domain 2"/>
    <property type="match status" value="1"/>
</dbReference>
<dbReference type="InterPro" id="IPR010228">
    <property type="entry name" value="NADH_UbQ_OxRdtase_Gsu"/>
</dbReference>
<organism evidence="19 20">
    <name type="scientific">Candidatus Nitrospira neomarina</name>
    <dbReference type="NCBI Taxonomy" id="3020899"/>
    <lineage>
        <taxon>Bacteria</taxon>
        <taxon>Pseudomonadati</taxon>
        <taxon>Nitrospirota</taxon>
        <taxon>Nitrospiria</taxon>
        <taxon>Nitrospirales</taxon>
        <taxon>Nitrospiraceae</taxon>
        <taxon>Nitrospira</taxon>
    </lineage>
</organism>